<keyword evidence="3" id="KW-1185">Reference proteome</keyword>
<name>A0ABU2K234_9ACTN</name>
<gene>
    <name evidence="2" type="ORF">RM844_29875</name>
</gene>
<evidence type="ECO:0000313" key="3">
    <source>
        <dbReference type="Proteomes" id="UP001183410"/>
    </source>
</evidence>
<feature type="domain" description="DUF7192" evidence="1">
    <location>
        <begin position="15"/>
        <end position="265"/>
    </location>
</feature>
<organism evidence="2 3">
    <name type="scientific">Streptomyces chisholmiae</name>
    <dbReference type="NCBI Taxonomy" id="3075540"/>
    <lineage>
        <taxon>Bacteria</taxon>
        <taxon>Bacillati</taxon>
        <taxon>Actinomycetota</taxon>
        <taxon>Actinomycetes</taxon>
        <taxon>Kitasatosporales</taxon>
        <taxon>Streptomycetaceae</taxon>
        <taxon>Streptomyces</taxon>
    </lineage>
</organism>
<dbReference type="InterPro" id="IPR055616">
    <property type="entry name" value="DUF7192"/>
</dbReference>
<reference evidence="3" key="1">
    <citation type="submission" date="2023-07" db="EMBL/GenBank/DDBJ databases">
        <title>30 novel species of actinomycetes from the DSMZ collection.</title>
        <authorList>
            <person name="Nouioui I."/>
        </authorList>
    </citation>
    <scope>NUCLEOTIDE SEQUENCE [LARGE SCALE GENOMIC DNA]</scope>
    <source>
        <strain evidence="3">DSM 44915</strain>
    </source>
</reference>
<dbReference type="Pfam" id="PF23822">
    <property type="entry name" value="DUF7192"/>
    <property type="match status" value="1"/>
</dbReference>
<dbReference type="EMBL" id="JAVREO010000028">
    <property type="protein sequence ID" value="MDT0270488.1"/>
    <property type="molecule type" value="Genomic_DNA"/>
</dbReference>
<protein>
    <recommendedName>
        <fullName evidence="1">DUF7192 domain-containing protein</fullName>
    </recommendedName>
</protein>
<proteinExistence type="predicted"/>
<dbReference type="Proteomes" id="UP001183410">
    <property type="component" value="Unassembled WGS sequence"/>
</dbReference>
<dbReference type="RefSeq" id="WP_311670554.1">
    <property type="nucleotide sequence ID" value="NZ_JAVREO010000028.1"/>
</dbReference>
<comment type="caution">
    <text evidence="2">The sequence shown here is derived from an EMBL/GenBank/DDBJ whole genome shotgun (WGS) entry which is preliminary data.</text>
</comment>
<evidence type="ECO:0000259" key="1">
    <source>
        <dbReference type="Pfam" id="PF23822"/>
    </source>
</evidence>
<evidence type="ECO:0000313" key="2">
    <source>
        <dbReference type="EMBL" id="MDT0270488.1"/>
    </source>
</evidence>
<sequence length="282" mass="31234">MRPKTAVELPPMWSWQDFLDRAAAPATADNARARQDRDGWAGSGFQESLRLATDGWAQALPETDVSIAALRERTGRRVRTTVLEPRWDVTGSEVDVGAFLAGVPECMVDAVPQQVTTRGRVVTLLVPAVCGHQVPTDHIRHRGLALAAFCSAIVTAGHSVEVWSGWGTNLPDGRIAAVARVVSPAEPLDLGRLIFAMAHPAMLRRLWFAVWETEPEPFVRRLLDANYGRSPFTCFPEDLPENARDAYVLPDLDQDEQRWETLDSALAWCQEVFTELGLIRAD</sequence>
<accession>A0ABU2K234</accession>